<evidence type="ECO:0000313" key="2">
    <source>
        <dbReference type="Proteomes" id="UP001280581"/>
    </source>
</evidence>
<reference evidence="1 2" key="1">
    <citation type="submission" date="2021-02" db="EMBL/GenBank/DDBJ databases">
        <title>Genome assembly of Pseudopithomyces chartarum.</title>
        <authorList>
            <person name="Jauregui R."/>
            <person name="Singh J."/>
            <person name="Voisey C."/>
        </authorList>
    </citation>
    <scope>NUCLEOTIDE SEQUENCE [LARGE SCALE GENOMIC DNA]</scope>
    <source>
        <strain evidence="1 2">AGR01</strain>
    </source>
</reference>
<comment type="caution">
    <text evidence="1">The sequence shown here is derived from an EMBL/GenBank/DDBJ whole genome shotgun (WGS) entry which is preliminary data.</text>
</comment>
<dbReference type="Proteomes" id="UP001280581">
    <property type="component" value="Unassembled WGS sequence"/>
</dbReference>
<sequence>MVTETQTCAHHLEYGEHNGRYLTIMTTECPNDKDLASSSGRYRTDREGYEDGIEPYDDWLQVRHRYGGTRPVSVLLKVAALIKRDRLPERR</sequence>
<accession>A0AAN6M823</accession>
<name>A0AAN6M823_9PLEO</name>
<proteinExistence type="predicted"/>
<gene>
    <name evidence="1" type="ORF">GRF29_8g2872318</name>
</gene>
<evidence type="ECO:0000313" key="1">
    <source>
        <dbReference type="EMBL" id="KAK3216284.1"/>
    </source>
</evidence>
<dbReference type="EMBL" id="WVTA01000002">
    <property type="protein sequence ID" value="KAK3216284.1"/>
    <property type="molecule type" value="Genomic_DNA"/>
</dbReference>
<dbReference type="AlphaFoldDB" id="A0AAN6M823"/>
<keyword evidence="2" id="KW-1185">Reference proteome</keyword>
<protein>
    <submittedName>
        <fullName evidence="1">Uncharacterized protein</fullName>
    </submittedName>
</protein>
<organism evidence="1 2">
    <name type="scientific">Pseudopithomyces chartarum</name>
    <dbReference type="NCBI Taxonomy" id="1892770"/>
    <lineage>
        <taxon>Eukaryota</taxon>
        <taxon>Fungi</taxon>
        <taxon>Dikarya</taxon>
        <taxon>Ascomycota</taxon>
        <taxon>Pezizomycotina</taxon>
        <taxon>Dothideomycetes</taxon>
        <taxon>Pleosporomycetidae</taxon>
        <taxon>Pleosporales</taxon>
        <taxon>Massarineae</taxon>
        <taxon>Didymosphaeriaceae</taxon>
        <taxon>Pseudopithomyces</taxon>
    </lineage>
</organism>